<accession>A0A9P6BAU0</accession>
<dbReference type="OrthoDB" id="289721at2759"/>
<keyword evidence="2" id="KW-1185">Reference proteome</keyword>
<comment type="caution">
    <text evidence="1">The sequence shown here is derived from an EMBL/GenBank/DDBJ whole genome shotgun (WGS) entry which is preliminary data.</text>
</comment>
<evidence type="ECO:0000313" key="1">
    <source>
        <dbReference type="EMBL" id="KAF9520604.1"/>
    </source>
</evidence>
<sequence length="133" mass="15441">MKMHQYLKNWGTDIDQNHHYLLAVINKTLHFTWYSIRNRVTSPLGKENDAYCRVSDVELTWLGLYAFHATLSRKPTSYRRLLSSLMFSLQLPKYAKTRKALEPLAARGLKILTISCIESESAERKISVHTTNQ</sequence>
<dbReference type="Gene3D" id="1.10.357.90">
    <property type="match status" value="1"/>
</dbReference>
<dbReference type="Proteomes" id="UP000886523">
    <property type="component" value="Unassembled WGS sequence"/>
</dbReference>
<gene>
    <name evidence="1" type="ORF">BS47DRAFT_1287048</name>
</gene>
<proteinExistence type="predicted"/>
<name>A0A9P6BAU0_9AGAM</name>
<dbReference type="EMBL" id="MU128911">
    <property type="protein sequence ID" value="KAF9520604.1"/>
    <property type="molecule type" value="Genomic_DNA"/>
</dbReference>
<reference evidence="1" key="1">
    <citation type="journal article" date="2020" name="Nat. Commun.">
        <title>Large-scale genome sequencing of mycorrhizal fungi provides insights into the early evolution of symbiotic traits.</title>
        <authorList>
            <person name="Miyauchi S."/>
            <person name="Kiss E."/>
            <person name="Kuo A."/>
            <person name="Drula E."/>
            <person name="Kohler A."/>
            <person name="Sanchez-Garcia M."/>
            <person name="Morin E."/>
            <person name="Andreopoulos B."/>
            <person name="Barry K.W."/>
            <person name="Bonito G."/>
            <person name="Buee M."/>
            <person name="Carver A."/>
            <person name="Chen C."/>
            <person name="Cichocki N."/>
            <person name="Clum A."/>
            <person name="Culley D."/>
            <person name="Crous P.W."/>
            <person name="Fauchery L."/>
            <person name="Girlanda M."/>
            <person name="Hayes R.D."/>
            <person name="Keri Z."/>
            <person name="LaButti K."/>
            <person name="Lipzen A."/>
            <person name="Lombard V."/>
            <person name="Magnuson J."/>
            <person name="Maillard F."/>
            <person name="Murat C."/>
            <person name="Nolan M."/>
            <person name="Ohm R.A."/>
            <person name="Pangilinan J."/>
            <person name="Pereira M.F."/>
            <person name="Perotto S."/>
            <person name="Peter M."/>
            <person name="Pfister S."/>
            <person name="Riley R."/>
            <person name="Sitrit Y."/>
            <person name="Stielow J.B."/>
            <person name="Szollosi G."/>
            <person name="Zifcakova L."/>
            <person name="Stursova M."/>
            <person name="Spatafora J.W."/>
            <person name="Tedersoo L."/>
            <person name="Vaario L.M."/>
            <person name="Yamada A."/>
            <person name="Yan M."/>
            <person name="Wang P."/>
            <person name="Xu J."/>
            <person name="Bruns T."/>
            <person name="Baldrian P."/>
            <person name="Vilgalys R."/>
            <person name="Dunand C."/>
            <person name="Henrissat B."/>
            <person name="Grigoriev I.V."/>
            <person name="Hibbett D."/>
            <person name="Nagy L.G."/>
            <person name="Martin F.M."/>
        </authorList>
    </citation>
    <scope>NUCLEOTIDE SEQUENCE</scope>
    <source>
        <strain evidence="1">UP504</strain>
    </source>
</reference>
<protein>
    <submittedName>
        <fullName evidence="1">Uncharacterized protein</fullName>
    </submittedName>
</protein>
<organism evidence="1 2">
    <name type="scientific">Hydnum rufescens UP504</name>
    <dbReference type="NCBI Taxonomy" id="1448309"/>
    <lineage>
        <taxon>Eukaryota</taxon>
        <taxon>Fungi</taxon>
        <taxon>Dikarya</taxon>
        <taxon>Basidiomycota</taxon>
        <taxon>Agaricomycotina</taxon>
        <taxon>Agaricomycetes</taxon>
        <taxon>Cantharellales</taxon>
        <taxon>Hydnaceae</taxon>
        <taxon>Hydnum</taxon>
    </lineage>
</organism>
<dbReference type="AlphaFoldDB" id="A0A9P6BAU0"/>
<evidence type="ECO:0000313" key="2">
    <source>
        <dbReference type="Proteomes" id="UP000886523"/>
    </source>
</evidence>